<evidence type="ECO:0000313" key="1">
    <source>
        <dbReference type="EMBL" id="MFB9135481.1"/>
    </source>
</evidence>
<dbReference type="Gene3D" id="1.20.910.10">
    <property type="entry name" value="Heme oxygenase-like"/>
    <property type="match status" value="1"/>
</dbReference>
<protein>
    <submittedName>
        <fullName evidence="1">TenA family transcriptional regulator</fullName>
    </submittedName>
</protein>
<dbReference type="EMBL" id="JBHMEP010000002">
    <property type="protein sequence ID" value="MFB9135481.1"/>
    <property type="molecule type" value="Genomic_DNA"/>
</dbReference>
<dbReference type="RefSeq" id="WP_390193280.1">
    <property type="nucleotide sequence ID" value="NZ_JBHMEP010000002.1"/>
</dbReference>
<accession>A0ABV5HML4</accession>
<keyword evidence="2" id="KW-1185">Reference proteome</keyword>
<dbReference type="SUPFAM" id="SSF48613">
    <property type="entry name" value="Heme oxygenase-like"/>
    <property type="match status" value="1"/>
</dbReference>
<sequence length="227" mass="25351">MTPFFETLKQQTQTAQQHMLQAPIFQACQQGKVSRAMYCDFLTQAFHHVKHTVPLLMACGGKLSMNDEWLRAAIGEYISEEQGHHEWILNDLTACGANAQHVRDNRLEGRVSPEIELMVAYLYHQIDRGNPMALFGMVWVLEGTSVGVGGAMAELIQTHLGLGNDAMSYLTSHSVLDADHIQFFETLMNQITNPSDQQAVIDSANMVFSLYGQMLYGLTENSRELAA</sequence>
<reference evidence="1 2" key="1">
    <citation type="submission" date="2024-09" db="EMBL/GenBank/DDBJ databases">
        <authorList>
            <person name="Sun Q."/>
            <person name="Mori K."/>
        </authorList>
    </citation>
    <scope>NUCLEOTIDE SEQUENCE [LARGE SCALE GENOMIC DNA]</scope>
    <source>
        <strain evidence="1 2">CECT 8064</strain>
    </source>
</reference>
<organism evidence="1 2">
    <name type="scientific">Vibrio olivae</name>
    <dbReference type="NCBI Taxonomy" id="1243002"/>
    <lineage>
        <taxon>Bacteria</taxon>
        <taxon>Pseudomonadati</taxon>
        <taxon>Pseudomonadota</taxon>
        <taxon>Gammaproteobacteria</taxon>
        <taxon>Vibrionales</taxon>
        <taxon>Vibrionaceae</taxon>
        <taxon>Vibrio</taxon>
    </lineage>
</organism>
<comment type="caution">
    <text evidence="1">The sequence shown here is derived from an EMBL/GenBank/DDBJ whole genome shotgun (WGS) entry which is preliminary data.</text>
</comment>
<evidence type="ECO:0000313" key="2">
    <source>
        <dbReference type="Proteomes" id="UP001589645"/>
    </source>
</evidence>
<dbReference type="InterPro" id="IPR016084">
    <property type="entry name" value="Haem_Oase-like_multi-hlx"/>
</dbReference>
<gene>
    <name evidence="1" type="ORF">ACFFUV_10965</name>
</gene>
<dbReference type="SMART" id="SM01236">
    <property type="entry name" value="Haem_oxygenase_2"/>
    <property type="match status" value="1"/>
</dbReference>
<dbReference type="Pfam" id="PF14518">
    <property type="entry name" value="Haem_oxygenas_2"/>
    <property type="match status" value="1"/>
</dbReference>
<proteinExistence type="predicted"/>
<dbReference type="Proteomes" id="UP001589645">
    <property type="component" value="Unassembled WGS sequence"/>
</dbReference>
<name>A0ABV5HML4_9VIBR</name>